<keyword evidence="1" id="KW-0175">Coiled coil</keyword>
<dbReference type="GO" id="GO:1990169">
    <property type="term" value="P:stress response to copper ion"/>
    <property type="evidence" value="ECO:0007669"/>
    <property type="project" value="TreeGrafter"/>
</dbReference>
<proteinExistence type="predicted"/>
<dbReference type="GO" id="GO:0046870">
    <property type="term" value="F:cadmium ion binding"/>
    <property type="evidence" value="ECO:0007669"/>
    <property type="project" value="TreeGrafter"/>
</dbReference>
<evidence type="ECO:0000313" key="2">
    <source>
        <dbReference type="EMBL" id="HIY96503.1"/>
    </source>
</evidence>
<name>A0A9D1ZVM3_9FIRM</name>
<organism evidence="2 3">
    <name type="scientific">Candidatus Borkfalkia excrementigallinarum</name>
    <dbReference type="NCBI Taxonomy" id="2838506"/>
    <lineage>
        <taxon>Bacteria</taxon>
        <taxon>Bacillati</taxon>
        <taxon>Bacillota</taxon>
        <taxon>Clostridia</taxon>
        <taxon>Christensenellales</taxon>
        <taxon>Christensenellaceae</taxon>
        <taxon>Candidatus Borkfalkia</taxon>
    </lineage>
</organism>
<dbReference type="GO" id="GO:0008270">
    <property type="term" value="F:zinc ion binding"/>
    <property type="evidence" value="ECO:0007669"/>
    <property type="project" value="TreeGrafter"/>
</dbReference>
<dbReference type="GO" id="GO:0005507">
    <property type="term" value="F:copper ion binding"/>
    <property type="evidence" value="ECO:0007669"/>
    <property type="project" value="TreeGrafter"/>
</dbReference>
<dbReference type="EMBL" id="DXCQ01000025">
    <property type="protein sequence ID" value="HIY96503.1"/>
    <property type="molecule type" value="Genomic_DNA"/>
</dbReference>
<gene>
    <name evidence="2" type="ORF">H9729_02330</name>
</gene>
<dbReference type="PANTHER" id="PTHR38430">
    <property type="entry name" value="PROTEIN-ARGININE KINASE ACTIVATOR PROTEIN"/>
    <property type="match status" value="1"/>
</dbReference>
<dbReference type="GO" id="GO:1990170">
    <property type="term" value="P:stress response to cadmium ion"/>
    <property type="evidence" value="ECO:0007669"/>
    <property type="project" value="TreeGrafter"/>
</dbReference>
<evidence type="ECO:0000256" key="1">
    <source>
        <dbReference type="SAM" id="Coils"/>
    </source>
</evidence>
<protein>
    <recommendedName>
        <fullName evidence="4">UVR domain-containing protein</fullName>
    </recommendedName>
</protein>
<accession>A0A9D1ZVM3</accession>
<reference evidence="2" key="1">
    <citation type="journal article" date="2021" name="PeerJ">
        <title>Extensive microbial diversity within the chicken gut microbiome revealed by metagenomics and culture.</title>
        <authorList>
            <person name="Gilroy R."/>
            <person name="Ravi A."/>
            <person name="Getino M."/>
            <person name="Pursley I."/>
            <person name="Horton D.L."/>
            <person name="Alikhan N.F."/>
            <person name="Baker D."/>
            <person name="Gharbi K."/>
            <person name="Hall N."/>
            <person name="Watson M."/>
            <person name="Adriaenssens E.M."/>
            <person name="Foster-Nyarko E."/>
            <person name="Jarju S."/>
            <person name="Secka A."/>
            <person name="Antonio M."/>
            <person name="Oren A."/>
            <person name="Chaudhuri R.R."/>
            <person name="La Ragione R."/>
            <person name="Hildebrand F."/>
            <person name="Pallen M.J."/>
        </authorList>
    </citation>
    <scope>NUCLEOTIDE SEQUENCE</scope>
    <source>
        <strain evidence="2">1345</strain>
    </source>
</reference>
<feature type="coiled-coil region" evidence="1">
    <location>
        <begin position="112"/>
        <end position="139"/>
    </location>
</feature>
<dbReference type="InterPro" id="IPR025542">
    <property type="entry name" value="YacH"/>
</dbReference>
<dbReference type="PIRSF" id="PIRSF015034">
    <property type="entry name" value="YacH"/>
    <property type="match status" value="1"/>
</dbReference>
<dbReference type="Proteomes" id="UP000886750">
    <property type="component" value="Unassembled WGS sequence"/>
</dbReference>
<reference evidence="2" key="2">
    <citation type="submission" date="2021-04" db="EMBL/GenBank/DDBJ databases">
        <authorList>
            <person name="Gilroy R."/>
        </authorList>
    </citation>
    <scope>NUCLEOTIDE SEQUENCE</scope>
    <source>
        <strain evidence="2">1345</strain>
    </source>
</reference>
<dbReference type="GO" id="GO:0050897">
    <property type="term" value="F:cobalt ion binding"/>
    <property type="evidence" value="ECO:0007669"/>
    <property type="project" value="TreeGrafter"/>
</dbReference>
<sequence length="163" mass="18325">MVCNNCNKNQATHAVKNGDEELYLCEECYESLGYAAEYVGDADFFVSFLPPEPKEEIRCPVCGATLADYSRTGLVGCANCYTAFREELMPVISRIHGKTQHVGKRPLGDDVLFELLAEQKELRAELERAVKEKRMKDAERINRQIRDISRVIAEGGFGGEDDQ</sequence>
<evidence type="ECO:0000313" key="3">
    <source>
        <dbReference type="Proteomes" id="UP000886750"/>
    </source>
</evidence>
<dbReference type="AlphaFoldDB" id="A0A9D1ZVM3"/>
<comment type="caution">
    <text evidence="2">The sequence shown here is derived from an EMBL/GenBank/DDBJ whole genome shotgun (WGS) entry which is preliminary data.</text>
</comment>
<dbReference type="PANTHER" id="PTHR38430:SF1">
    <property type="entry name" value="PROTEIN-ARGININE KINASE ACTIVATOR PROTEIN"/>
    <property type="match status" value="1"/>
</dbReference>
<evidence type="ECO:0008006" key="4">
    <source>
        <dbReference type="Google" id="ProtNLM"/>
    </source>
</evidence>